<evidence type="ECO:0000313" key="5">
    <source>
        <dbReference type="Proteomes" id="UP000054266"/>
    </source>
</evidence>
<dbReference type="Proteomes" id="UP000054266">
    <property type="component" value="Unassembled WGS sequence"/>
</dbReference>
<dbReference type="CDD" id="cd19075">
    <property type="entry name" value="AKR_AKR7A1-5"/>
    <property type="match status" value="1"/>
</dbReference>
<accession>A0A0D2CSF2</accession>
<dbReference type="InterPro" id="IPR023210">
    <property type="entry name" value="NADP_OxRdtase_dom"/>
</dbReference>
<name>A0A0D2CSF2_9EURO</name>
<dbReference type="GO" id="GO:0016491">
    <property type="term" value="F:oxidoreductase activity"/>
    <property type="evidence" value="ECO:0007669"/>
    <property type="project" value="UniProtKB-KW"/>
</dbReference>
<organism evidence="4 5">
    <name type="scientific">Phialophora macrospora</name>
    <dbReference type="NCBI Taxonomy" id="1851006"/>
    <lineage>
        <taxon>Eukaryota</taxon>
        <taxon>Fungi</taxon>
        <taxon>Dikarya</taxon>
        <taxon>Ascomycota</taxon>
        <taxon>Pezizomycotina</taxon>
        <taxon>Eurotiomycetes</taxon>
        <taxon>Chaetothyriomycetidae</taxon>
        <taxon>Chaetothyriales</taxon>
        <taxon>Herpotrichiellaceae</taxon>
        <taxon>Phialophora</taxon>
    </lineage>
</organism>
<keyword evidence="5" id="KW-1185">Reference proteome</keyword>
<dbReference type="EMBL" id="KN846958">
    <property type="protein sequence ID" value="KIW68086.1"/>
    <property type="molecule type" value="Genomic_DNA"/>
</dbReference>
<dbReference type="InterPro" id="IPR036812">
    <property type="entry name" value="NAD(P)_OxRdtase_dom_sf"/>
</dbReference>
<keyword evidence="1" id="KW-0560">Oxidoreductase</keyword>
<dbReference type="AlphaFoldDB" id="A0A0D2CSF2"/>
<dbReference type="Pfam" id="PF00248">
    <property type="entry name" value="Aldo_ket_red"/>
    <property type="match status" value="1"/>
</dbReference>
<dbReference type="HOGENOM" id="CLU_023205_1_1_1"/>
<dbReference type="STRING" id="5601.A0A0D2CSF2"/>
<dbReference type="PANTHER" id="PTHR43364">
    <property type="entry name" value="NADH-SPECIFIC METHYLGLYOXAL REDUCTASE-RELATED"/>
    <property type="match status" value="1"/>
</dbReference>
<evidence type="ECO:0000256" key="1">
    <source>
        <dbReference type="ARBA" id="ARBA00023002"/>
    </source>
</evidence>
<comment type="similarity">
    <text evidence="2">Belongs to the aldo/keto reductase family. Aldo/keto reductase 2 subfamily.</text>
</comment>
<gene>
    <name evidence="4" type="ORF">PV04_04054</name>
</gene>
<evidence type="ECO:0000313" key="4">
    <source>
        <dbReference type="EMBL" id="KIW68086.1"/>
    </source>
</evidence>
<feature type="domain" description="NADP-dependent oxidoreductase" evidence="3">
    <location>
        <begin position="10"/>
        <end position="308"/>
    </location>
</feature>
<protein>
    <recommendedName>
        <fullName evidence="3">NADP-dependent oxidoreductase domain-containing protein</fullName>
    </recommendedName>
</protein>
<evidence type="ECO:0000259" key="3">
    <source>
        <dbReference type="Pfam" id="PF00248"/>
    </source>
</evidence>
<reference evidence="4 5" key="1">
    <citation type="submission" date="2015-01" db="EMBL/GenBank/DDBJ databases">
        <title>The Genome Sequence of Capronia semiimmersa CBS27337.</title>
        <authorList>
            <consortium name="The Broad Institute Genomics Platform"/>
            <person name="Cuomo C."/>
            <person name="de Hoog S."/>
            <person name="Gorbushina A."/>
            <person name="Stielow B."/>
            <person name="Teixiera M."/>
            <person name="Abouelleil A."/>
            <person name="Chapman S.B."/>
            <person name="Priest M."/>
            <person name="Young S.K."/>
            <person name="Wortman J."/>
            <person name="Nusbaum C."/>
            <person name="Birren B."/>
        </authorList>
    </citation>
    <scope>NUCLEOTIDE SEQUENCE [LARGE SCALE GENOMIC DNA]</scope>
    <source>
        <strain evidence="4 5">CBS 27337</strain>
    </source>
</reference>
<proteinExistence type="inferred from homology"/>
<dbReference type="InterPro" id="IPR050523">
    <property type="entry name" value="AKR_Detox_Biosynth"/>
</dbReference>
<dbReference type="PANTHER" id="PTHR43364:SF4">
    <property type="entry name" value="NAD(P)-LINKED OXIDOREDUCTASE SUPERFAMILY PROTEIN"/>
    <property type="match status" value="1"/>
</dbReference>
<dbReference type="SUPFAM" id="SSF51430">
    <property type="entry name" value="NAD(P)-linked oxidoreductase"/>
    <property type="match status" value="1"/>
</dbReference>
<dbReference type="Gene3D" id="3.20.20.100">
    <property type="entry name" value="NADP-dependent oxidoreductase domain"/>
    <property type="match status" value="1"/>
</dbReference>
<evidence type="ECO:0000256" key="2">
    <source>
        <dbReference type="ARBA" id="ARBA00038157"/>
    </source>
</evidence>
<sequence length="322" mass="35432">MASREIKSVFGGGPIGEGKDYPDVPIIEELYRLLEEGGCHTIDTGRLYSNSEEWIGKTHGGDRFVIDSKTPGGFVPGGSTSEGILKHAKETVERLGVSSVDVYYIHCPDPSLDLLDMLKGINDAYEAGYFKRFGLSNFKAQDVEHIYALCQERSYPLPTVYQGNYSAVARRQETELLPTLRKLNIAFYAYSPLAGGLLTKTKEQVVQGSKDAGRFGKGHWLGSLYADLYSKPSYHKALDLWGEAAQAAGCTKAELAYRWVAFDSALDSEYGDAVVFGASKLSQVKETLAWLKKGSVGEKAKAEIDEIWKTIEGDAPLDNYNQ</sequence>